<keyword evidence="2" id="KW-1185">Reference proteome</keyword>
<organism evidence="1 2">
    <name type="scientific">Hapsidospora chrysogenum (strain ATCC 11550 / CBS 779.69 / DSM 880 / IAM 14645 / JCM 23072 / IMI 49137)</name>
    <name type="common">Acremonium chrysogenum</name>
    <dbReference type="NCBI Taxonomy" id="857340"/>
    <lineage>
        <taxon>Eukaryota</taxon>
        <taxon>Fungi</taxon>
        <taxon>Dikarya</taxon>
        <taxon>Ascomycota</taxon>
        <taxon>Pezizomycotina</taxon>
        <taxon>Sordariomycetes</taxon>
        <taxon>Hypocreomycetidae</taxon>
        <taxon>Hypocreales</taxon>
        <taxon>Bionectriaceae</taxon>
        <taxon>Hapsidospora</taxon>
    </lineage>
</organism>
<dbReference type="EMBL" id="JPKY01000165">
    <property type="protein sequence ID" value="KFH40807.1"/>
    <property type="molecule type" value="Genomic_DNA"/>
</dbReference>
<dbReference type="AlphaFoldDB" id="A0A086SUM5"/>
<dbReference type="HOGENOM" id="CLU_2922053_0_0_1"/>
<accession>A0A086SUM5</accession>
<reference evidence="2" key="1">
    <citation type="journal article" date="2014" name="Genome Announc.">
        <title>Genome sequence and annotation of Acremonium chrysogenum, producer of the beta-lactam antibiotic cephalosporin C.</title>
        <authorList>
            <person name="Terfehr D."/>
            <person name="Dahlmann T.A."/>
            <person name="Specht T."/>
            <person name="Zadra I."/>
            <person name="Kuernsteiner H."/>
            <person name="Kueck U."/>
        </authorList>
    </citation>
    <scope>NUCLEOTIDE SEQUENCE [LARGE SCALE GENOMIC DNA]</scope>
    <source>
        <strain evidence="2">ATCC 11550 / CBS 779.69 / DSM 880 / IAM 14645 / JCM 23072 / IMI 49137</strain>
    </source>
</reference>
<evidence type="ECO:0000313" key="1">
    <source>
        <dbReference type="EMBL" id="KFH40807.1"/>
    </source>
</evidence>
<proteinExistence type="predicted"/>
<dbReference type="Proteomes" id="UP000029964">
    <property type="component" value="Unassembled WGS sequence"/>
</dbReference>
<evidence type="ECO:0000313" key="2">
    <source>
        <dbReference type="Proteomes" id="UP000029964"/>
    </source>
</evidence>
<protein>
    <submittedName>
        <fullName evidence="1">Uncharacterized protein</fullName>
    </submittedName>
</protein>
<sequence>MTLIGLSAMAQSTLSVLRFRFRRLPTKLLHQTASSPNPLDPSTRAGPQYITAEVRGLRRFL</sequence>
<gene>
    <name evidence="1" type="ORF">ACRE_084840</name>
</gene>
<name>A0A086SUM5_HAPC1</name>
<comment type="caution">
    <text evidence="1">The sequence shown here is derived from an EMBL/GenBank/DDBJ whole genome shotgun (WGS) entry which is preliminary data.</text>
</comment>